<evidence type="ECO:0000256" key="11">
    <source>
        <dbReference type="PIRNR" id="PIRNR037219"/>
    </source>
</evidence>
<dbReference type="EC" id="1.14.14.47" evidence="4 11"/>
<dbReference type="Proteomes" id="UP001260980">
    <property type="component" value="Unassembled WGS sequence"/>
</dbReference>
<protein>
    <recommendedName>
        <fullName evidence="5 11">Nitric oxide synthase oxygenase</fullName>
        <ecNumber evidence="4 11">1.14.14.47</ecNumber>
    </recommendedName>
</protein>
<dbReference type="Gene3D" id="3.90.340.10">
    <property type="entry name" value="Nitric Oxide Synthase, Chain A, domain 1"/>
    <property type="match status" value="1"/>
</dbReference>
<dbReference type="PANTHER" id="PTHR43410:SF1">
    <property type="entry name" value="NITRIC OXIDE SYNTHASE"/>
    <property type="match status" value="1"/>
</dbReference>
<comment type="catalytic activity">
    <reaction evidence="10">
        <text>3 reduced [flavodoxin] + 2 L-arginine + 4 O2 = 3 oxidized [flavodoxin] + 2 L-citrulline + 2 nitric oxide + 4 H2O + 5 H(+)</text>
        <dbReference type="Rhea" id="RHEA:52324"/>
        <dbReference type="Rhea" id="RHEA-COMP:10622"/>
        <dbReference type="Rhea" id="RHEA-COMP:10623"/>
        <dbReference type="ChEBI" id="CHEBI:15377"/>
        <dbReference type="ChEBI" id="CHEBI:15378"/>
        <dbReference type="ChEBI" id="CHEBI:15379"/>
        <dbReference type="ChEBI" id="CHEBI:16480"/>
        <dbReference type="ChEBI" id="CHEBI:32682"/>
        <dbReference type="ChEBI" id="CHEBI:57618"/>
        <dbReference type="ChEBI" id="CHEBI:57743"/>
        <dbReference type="ChEBI" id="CHEBI:58210"/>
        <dbReference type="EC" id="1.14.14.47"/>
    </reaction>
</comment>
<dbReference type="InterPro" id="IPR017142">
    <property type="entry name" value="Nitric_oxide_synthase_Oase-su"/>
</dbReference>
<gene>
    <name evidence="13" type="ORF">RQP52_17050</name>
</gene>
<dbReference type="CDD" id="cd00794">
    <property type="entry name" value="NOS_oxygenase_prok"/>
    <property type="match status" value="1"/>
</dbReference>
<keyword evidence="8 11" id="KW-0560">Oxidoreductase</keyword>
<evidence type="ECO:0000256" key="4">
    <source>
        <dbReference type="ARBA" id="ARBA00012735"/>
    </source>
</evidence>
<name>A0ABU3RG71_9BACL</name>
<dbReference type="RefSeq" id="WP_315952993.1">
    <property type="nucleotide sequence ID" value="NZ_JAWCUD010000005.1"/>
</dbReference>
<evidence type="ECO:0000256" key="7">
    <source>
        <dbReference type="ARBA" id="ARBA00022723"/>
    </source>
</evidence>
<evidence type="ECO:0000256" key="8">
    <source>
        <dbReference type="ARBA" id="ARBA00023002"/>
    </source>
</evidence>
<evidence type="ECO:0000256" key="1">
    <source>
        <dbReference type="ARBA" id="ARBA00001971"/>
    </source>
</evidence>
<evidence type="ECO:0000256" key="6">
    <source>
        <dbReference type="ARBA" id="ARBA00022617"/>
    </source>
</evidence>
<dbReference type="InterPro" id="IPR044940">
    <property type="entry name" value="NOS_dom_2"/>
</dbReference>
<comment type="function">
    <text evidence="2 11">Catalyzes the production of nitric oxide.</text>
</comment>
<feature type="domain" description="Nitric oxide synthase (NOS)" evidence="12">
    <location>
        <begin position="73"/>
        <end position="80"/>
    </location>
</feature>
<reference evidence="13 14" key="1">
    <citation type="submission" date="2023-10" db="EMBL/GenBank/DDBJ databases">
        <title>Paenibacillus strain PFR10 Genome sequencing and assembly.</title>
        <authorList>
            <person name="Kim I."/>
        </authorList>
    </citation>
    <scope>NUCLEOTIDE SEQUENCE [LARGE SCALE GENOMIC DNA]</scope>
    <source>
        <strain evidence="13 14">PFR10</strain>
    </source>
</reference>
<keyword evidence="14" id="KW-1185">Reference proteome</keyword>
<dbReference type="PROSITE" id="PS60001">
    <property type="entry name" value="NOS"/>
    <property type="match status" value="1"/>
</dbReference>
<keyword evidence="9 11" id="KW-0408">Iron</keyword>
<sequence length="372" mass="41998">MKEVQDLQDVQDQLLDKAVPFIRECYAELGKSEGEMEARIAEITRSIGYKGSYEHTLQELEHGAKMAWRNSNRCIGRLFWETLTVQDARHATTEDEMAEALFRHIETATNDGKIRPMITVFSPMQGAEATAAPGAFIHNAQLIRYAGYETEDGIVGDPASLQITAMCQSLGWQGAGTSFDVLPLVLQMGNNTPKFYEIPSGLVKEVAITHPDIAAMADLRLQWYAVPIVSNMYLEIGGIHYSAAPFNGWYMGTEIGARNFADEARYNMLPRVAEVMGLDTRRDASLWKDRALVELNVAVLHSFQQQGVAIVDHHTAARQFKRFEEKEEKASREVTGDWTWLIPPLSPATTHIFHQHYSNEVKLPNFFYRDEE</sequence>
<dbReference type="InterPro" id="IPR004030">
    <property type="entry name" value="NOS_N"/>
</dbReference>
<dbReference type="InterPro" id="IPR044943">
    <property type="entry name" value="NOS_dom_1"/>
</dbReference>
<dbReference type="Gene3D" id="3.90.1230.10">
    <property type="entry name" value="Nitric Oxide Synthase, Chain A, domain 3"/>
    <property type="match status" value="1"/>
</dbReference>
<comment type="cofactor">
    <cofactor evidence="1 11">
        <name>heme</name>
        <dbReference type="ChEBI" id="CHEBI:30413"/>
    </cofactor>
</comment>
<accession>A0ABU3RG71</accession>
<evidence type="ECO:0000256" key="9">
    <source>
        <dbReference type="ARBA" id="ARBA00023004"/>
    </source>
</evidence>
<keyword evidence="7 11" id="KW-0479">Metal-binding</keyword>
<evidence type="ECO:0000313" key="13">
    <source>
        <dbReference type="EMBL" id="MDU0202797.1"/>
    </source>
</evidence>
<evidence type="ECO:0000313" key="14">
    <source>
        <dbReference type="Proteomes" id="UP001260980"/>
    </source>
</evidence>
<dbReference type="InterPro" id="IPR044944">
    <property type="entry name" value="NOS_dom_3"/>
</dbReference>
<dbReference type="InterPro" id="IPR050607">
    <property type="entry name" value="NOS"/>
</dbReference>
<dbReference type="InterPro" id="IPR036119">
    <property type="entry name" value="NOS_N_sf"/>
</dbReference>
<comment type="miscellaneous">
    <text evidence="11">This protein is similar to the oxygenase domain of eukaryotic nitric oxide synthases but lacks the reductase domain which, in eukaryotes, is responsible for transfer of electrons to the ferric heme during nitric oxide synthesis.</text>
</comment>
<evidence type="ECO:0000256" key="10">
    <source>
        <dbReference type="ARBA" id="ARBA00048713"/>
    </source>
</evidence>
<dbReference type="Pfam" id="PF02898">
    <property type="entry name" value="NO_synthase"/>
    <property type="match status" value="1"/>
</dbReference>
<dbReference type="EMBL" id="JAWCUD010000005">
    <property type="protein sequence ID" value="MDU0202797.1"/>
    <property type="molecule type" value="Genomic_DNA"/>
</dbReference>
<dbReference type="PANTHER" id="PTHR43410">
    <property type="entry name" value="NITRIC OXIDE SYNTHASE OXYGENASE"/>
    <property type="match status" value="1"/>
</dbReference>
<keyword evidence="6 11" id="KW-0349">Heme</keyword>
<proteinExistence type="inferred from homology"/>
<organism evidence="13 14">
    <name type="scientific">Paenibacillus violae</name>
    <dbReference type="NCBI Taxonomy" id="3077234"/>
    <lineage>
        <taxon>Bacteria</taxon>
        <taxon>Bacillati</taxon>
        <taxon>Bacillota</taxon>
        <taxon>Bacilli</taxon>
        <taxon>Bacillales</taxon>
        <taxon>Paenibacillaceae</taxon>
        <taxon>Paenibacillus</taxon>
    </lineage>
</organism>
<dbReference type="PIRSF" id="PIRSF037219">
    <property type="entry name" value="NOS_oxygenase"/>
    <property type="match status" value="1"/>
</dbReference>
<evidence type="ECO:0000256" key="2">
    <source>
        <dbReference type="ARBA" id="ARBA00002642"/>
    </source>
</evidence>
<dbReference type="Gene3D" id="3.90.440.10">
    <property type="entry name" value="Nitric Oxide Synthase,Heme Domain,Chain A domain 2"/>
    <property type="match status" value="1"/>
</dbReference>
<comment type="similarity">
    <text evidence="3 11">Belongs to the NOS family. Bacterial NOS oxygenase subfamily.</text>
</comment>
<evidence type="ECO:0000256" key="3">
    <source>
        <dbReference type="ARBA" id="ARBA00005411"/>
    </source>
</evidence>
<comment type="caution">
    <text evidence="13">The sequence shown here is derived from an EMBL/GenBank/DDBJ whole genome shotgun (WGS) entry which is preliminary data.</text>
</comment>
<comment type="subunit">
    <text evidence="11">Homodimer.</text>
</comment>
<dbReference type="SUPFAM" id="SSF56512">
    <property type="entry name" value="Nitric oxide (NO) synthase oxygenase domain"/>
    <property type="match status" value="1"/>
</dbReference>
<evidence type="ECO:0000256" key="5">
    <source>
        <dbReference type="ARBA" id="ARBA00018859"/>
    </source>
</evidence>
<evidence type="ECO:0000259" key="12">
    <source>
        <dbReference type="PROSITE" id="PS60001"/>
    </source>
</evidence>